<accession>A0AAD3SKH7</accession>
<evidence type="ECO:0000313" key="1">
    <source>
        <dbReference type="EMBL" id="GMH12394.1"/>
    </source>
</evidence>
<name>A0AAD3SKH7_NEPGR</name>
<proteinExistence type="predicted"/>
<dbReference type="EMBL" id="BSYO01000012">
    <property type="protein sequence ID" value="GMH12394.1"/>
    <property type="molecule type" value="Genomic_DNA"/>
</dbReference>
<sequence length="171" mass="18487">MPLLRRNPPFSLYSVSSHLPSSSTLFPLFVEDFPQLVDIHPPPSNSKAAMALDLLRIAHRVQGNRDARGLVNTSLSLVASDARLLVVKEHPILGLVLDSICSADGMPKTKNLNVGLTDNPSSHLVNVLNCNIPNPEQNVDNSFLDAFDFELLVGSPSNIDRAPQASKSSVV</sequence>
<keyword evidence="2" id="KW-1185">Reference proteome</keyword>
<dbReference type="Proteomes" id="UP001279734">
    <property type="component" value="Unassembled WGS sequence"/>
</dbReference>
<organism evidence="1 2">
    <name type="scientific">Nepenthes gracilis</name>
    <name type="common">Slender pitcher plant</name>
    <dbReference type="NCBI Taxonomy" id="150966"/>
    <lineage>
        <taxon>Eukaryota</taxon>
        <taxon>Viridiplantae</taxon>
        <taxon>Streptophyta</taxon>
        <taxon>Embryophyta</taxon>
        <taxon>Tracheophyta</taxon>
        <taxon>Spermatophyta</taxon>
        <taxon>Magnoliopsida</taxon>
        <taxon>eudicotyledons</taxon>
        <taxon>Gunneridae</taxon>
        <taxon>Pentapetalae</taxon>
        <taxon>Caryophyllales</taxon>
        <taxon>Nepenthaceae</taxon>
        <taxon>Nepenthes</taxon>
    </lineage>
</organism>
<reference evidence="1" key="1">
    <citation type="submission" date="2023-05" db="EMBL/GenBank/DDBJ databases">
        <title>Nepenthes gracilis genome sequencing.</title>
        <authorList>
            <person name="Fukushima K."/>
        </authorList>
    </citation>
    <scope>NUCLEOTIDE SEQUENCE</scope>
    <source>
        <strain evidence="1">SING2019-196</strain>
    </source>
</reference>
<gene>
    <name evidence="1" type="ORF">Nepgr_014235</name>
</gene>
<protein>
    <submittedName>
        <fullName evidence="1">Uncharacterized protein</fullName>
    </submittedName>
</protein>
<comment type="caution">
    <text evidence="1">The sequence shown here is derived from an EMBL/GenBank/DDBJ whole genome shotgun (WGS) entry which is preliminary data.</text>
</comment>
<evidence type="ECO:0000313" key="2">
    <source>
        <dbReference type="Proteomes" id="UP001279734"/>
    </source>
</evidence>
<dbReference type="AlphaFoldDB" id="A0AAD3SKH7"/>